<feature type="transmembrane region" description="Helical" evidence="1">
    <location>
        <begin position="97"/>
        <end position="115"/>
    </location>
</feature>
<proteinExistence type="predicted"/>
<dbReference type="EMBL" id="AP018930">
    <property type="protein sequence ID" value="BBG26202.1"/>
    <property type="molecule type" value="Genomic_DNA"/>
</dbReference>
<evidence type="ECO:0000313" key="5">
    <source>
        <dbReference type="Proteomes" id="UP000325030"/>
    </source>
</evidence>
<dbReference type="EMBL" id="AP018929">
    <property type="protein sequence ID" value="BBG23450.1"/>
    <property type="molecule type" value="Genomic_DNA"/>
</dbReference>
<feature type="transmembrane region" description="Helical" evidence="1">
    <location>
        <begin position="66"/>
        <end position="85"/>
    </location>
</feature>
<name>A0A510DTP1_9CREN</name>
<keyword evidence="4" id="KW-1185">Reference proteome</keyword>
<dbReference type="AlphaFoldDB" id="A0A510DTP1"/>
<keyword evidence="1" id="KW-1133">Transmembrane helix</keyword>
<feature type="transmembrane region" description="Helical" evidence="1">
    <location>
        <begin position="153"/>
        <end position="170"/>
    </location>
</feature>
<dbReference type="OrthoDB" id="37189at2157"/>
<evidence type="ECO:0000313" key="4">
    <source>
        <dbReference type="Proteomes" id="UP000322983"/>
    </source>
</evidence>
<dbReference type="Proteomes" id="UP000322983">
    <property type="component" value="Chromosome"/>
</dbReference>
<reference evidence="2 4" key="2">
    <citation type="journal article" date="2020" name="Int. J. Syst. Evol. Microbiol.">
        <title>Sulfuracidifex tepidarius gen. nov., sp. nov. and transfer of Sulfolobus metallicus Huber and Stetter 1992 to the genus Sulfuracidifex as Sulfuracidifex metallicus comb. nov.</title>
        <authorList>
            <person name="Itoh T."/>
            <person name="Miura T."/>
            <person name="Sakai H.D."/>
            <person name="Kato S."/>
            <person name="Ohkuma M."/>
            <person name="Takashina T."/>
        </authorList>
    </citation>
    <scope>NUCLEOTIDE SEQUENCE [LARGE SCALE GENOMIC DNA]</scope>
    <source>
        <strain evidence="2 4">IC-006</strain>
        <strain evidence="3">IC-007</strain>
    </source>
</reference>
<dbReference type="Proteomes" id="UP000325030">
    <property type="component" value="Chromosome"/>
</dbReference>
<dbReference type="GeneID" id="41717122"/>
<feature type="transmembrane region" description="Helical" evidence="1">
    <location>
        <begin position="326"/>
        <end position="344"/>
    </location>
</feature>
<protein>
    <submittedName>
        <fullName evidence="2">Uncharacterized protein</fullName>
    </submittedName>
</protein>
<feature type="transmembrane region" description="Helical" evidence="1">
    <location>
        <begin position="233"/>
        <end position="253"/>
    </location>
</feature>
<accession>A0A510E147</accession>
<feature type="transmembrane region" description="Helical" evidence="1">
    <location>
        <begin position="201"/>
        <end position="221"/>
    </location>
</feature>
<organism evidence="2 4">
    <name type="scientific">Sulfuracidifex tepidarius</name>
    <dbReference type="NCBI Taxonomy" id="1294262"/>
    <lineage>
        <taxon>Archaea</taxon>
        <taxon>Thermoproteota</taxon>
        <taxon>Thermoprotei</taxon>
        <taxon>Sulfolobales</taxon>
        <taxon>Sulfolobaceae</taxon>
        <taxon>Sulfuracidifex</taxon>
    </lineage>
</organism>
<dbReference type="STRING" id="1294262.GCA_001316085_02025"/>
<keyword evidence="1" id="KW-0472">Membrane</keyword>
<feature type="transmembrane region" description="Helical" evidence="1">
    <location>
        <begin position="297"/>
        <end position="320"/>
    </location>
</feature>
<feature type="transmembrane region" description="Helical" evidence="1">
    <location>
        <begin position="36"/>
        <end position="54"/>
    </location>
</feature>
<feature type="transmembrane region" description="Helical" evidence="1">
    <location>
        <begin position="12"/>
        <end position="30"/>
    </location>
</feature>
<feature type="transmembrane region" description="Helical" evidence="1">
    <location>
        <begin position="127"/>
        <end position="147"/>
    </location>
</feature>
<feature type="transmembrane region" description="Helical" evidence="1">
    <location>
        <begin position="265"/>
        <end position="285"/>
    </location>
</feature>
<accession>A0A510DTP1</accession>
<dbReference type="RefSeq" id="WP_149528351.1">
    <property type="nucleotide sequence ID" value="NZ_AP018929.1"/>
</dbReference>
<dbReference type="KEGG" id="step:IC006_0734"/>
<evidence type="ECO:0000256" key="1">
    <source>
        <dbReference type="SAM" id="Phobius"/>
    </source>
</evidence>
<sequence length="345" mass="38629">MKFYNHEAKVALFALTTAVSVHFLLTYQLVIYNDTLVNFLLNLGIWSLAVSLLSKTYLDGEEPGKYIVSWFWGFFLNFFFLGGSFYPFNLDDLNPLAWSFLFSLPASAITSLLRLTNREEVNGLPSLQMWSATVIYVAFFLFSSLIDRPLMEFMIPFFVISYLLSFFAIGGTTKYNLSLIGLVLSSGLLTLLSLFHTGLLLPLLVLLTTLAYYYLTMRVVLVDTDRGIMGGVTSSKASSFLFPVVIVVVWDLIHHMVHTVPEPNVYDFPVIFLPGVVGNVIVDTLKGRKLDVLGGGIVCGVGMADGLWIDLLFLLIYFLFFLEYGLLDGTVIYLIVSVIVSWISL</sequence>
<reference evidence="5" key="1">
    <citation type="submission" date="2018-09" db="EMBL/GenBank/DDBJ databases">
        <title>Complete Genome Sequencing of Sulfolobus sp. JCM 16834.</title>
        <authorList>
            <person name="Kato S."/>
            <person name="Itoh T."/>
            <person name="Ohkuma M."/>
        </authorList>
    </citation>
    <scope>NUCLEOTIDE SEQUENCE [LARGE SCALE GENOMIC DNA]</scope>
    <source>
        <strain evidence="5">IC-007</strain>
    </source>
</reference>
<gene>
    <name evidence="2" type="ORF">IC006_0734</name>
    <name evidence="3" type="ORF">IC007_0707</name>
</gene>
<evidence type="ECO:0000313" key="2">
    <source>
        <dbReference type="EMBL" id="BBG23450.1"/>
    </source>
</evidence>
<evidence type="ECO:0000313" key="3">
    <source>
        <dbReference type="EMBL" id="BBG26202.1"/>
    </source>
</evidence>
<keyword evidence="1" id="KW-0812">Transmembrane</keyword>